<feature type="compositionally biased region" description="Pro residues" evidence="2">
    <location>
        <begin position="436"/>
        <end position="455"/>
    </location>
</feature>
<sequence length="477" mass="49086">MTANGASGAHPVAWSERPGTPSEFLAGVAARLARWEPELRAFTHVDLDRAAVAAAEADARWAAGTPLSPIDGMPVAVKEIIDSAEFPTELGSSLFAGRRPEADAEAVARLRAAGAIVIGMTTSTPFACGTTTVTANPHDLARTPGGSSAGSGAAVGAGIVPAALASQTGASTIRPASYCGAVGYKPSHRRLPMGGVHPVAPSLDDVGVIAASVDDLALVAAVLAAGTPDAPPERRVRPRLGLVRLDSGDEPDPESWAALEVLLARLDETGTATVTRSEHDPGLAAFDAEVAGSTPLVFDLFAAEAAPILAPYVDAARPDPEPDPRIRDLVERGPEQSAKHLATIHALRARLRHRLQALSERYDALVTLSTANVAPLGHTTTGSRTMPATWSFLGAPALSLPLLEVDGLPLGLQLLGFPDRDDELIALARILTAPPAAAPRIPPAPAPLAPAPSAPAPSATTPQPEPQHHPHRPNGTP</sequence>
<proteinExistence type="inferred from homology"/>
<name>A0ABN3DL09_9MICO</name>
<evidence type="ECO:0000313" key="5">
    <source>
        <dbReference type="Proteomes" id="UP001500929"/>
    </source>
</evidence>
<protein>
    <submittedName>
        <fullName evidence="4">Amidase</fullName>
    </submittedName>
</protein>
<dbReference type="InterPro" id="IPR023631">
    <property type="entry name" value="Amidase_dom"/>
</dbReference>
<feature type="domain" description="Amidase" evidence="3">
    <location>
        <begin position="29"/>
        <end position="424"/>
    </location>
</feature>
<evidence type="ECO:0000256" key="2">
    <source>
        <dbReference type="SAM" id="MobiDB-lite"/>
    </source>
</evidence>
<gene>
    <name evidence="4" type="ORF">GCM10009851_20040</name>
</gene>
<feature type="region of interest" description="Disordered" evidence="2">
    <location>
        <begin position="436"/>
        <end position="477"/>
    </location>
</feature>
<dbReference type="PANTHER" id="PTHR11895:SF7">
    <property type="entry name" value="GLUTAMYL-TRNA(GLN) AMIDOTRANSFERASE SUBUNIT A, MITOCHONDRIAL"/>
    <property type="match status" value="1"/>
</dbReference>
<dbReference type="PANTHER" id="PTHR11895">
    <property type="entry name" value="TRANSAMIDASE"/>
    <property type="match status" value="1"/>
</dbReference>
<evidence type="ECO:0000256" key="1">
    <source>
        <dbReference type="ARBA" id="ARBA00009199"/>
    </source>
</evidence>
<reference evidence="4 5" key="1">
    <citation type="journal article" date="2019" name="Int. J. Syst. Evol. Microbiol.">
        <title>The Global Catalogue of Microorganisms (GCM) 10K type strain sequencing project: providing services to taxonomists for standard genome sequencing and annotation.</title>
        <authorList>
            <consortium name="The Broad Institute Genomics Platform"/>
            <consortium name="The Broad Institute Genome Sequencing Center for Infectious Disease"/>
            <person name="Wu L."/>
            <person name="Ma J."/>
        </authorList>
    </citation>
    <scope>NUCLEOTIDE SEQUENCE [LARGE SCALE GENOMIC DNA]</scope>
    <source>
        <strain evidence="4 5">JCM 16117</strain>
    </source>
</reference>
<evidence type="ECO:0000259" key="3">
    <source>
        <dbReference type="Pfam" id="PF01425"/>
    </source>
</evidence>
<keyword evidence="5" id="KW-1185">Reference proteome</keyword>
<dbReference type="InterPro" id="IPR036928">
    <property type="entry name" value="AS_sf"/>
</dbReference>
<comment type="caution">
    <text evidence="4">The sequence shown here is derived from an EMBL/GenBank/DDBJ whole genome shotgun (WGS) entry which is preliminary data.</text>
</comment>
<evidence type="ECO:0000313" key="4">
    <source>
        <dbReference type="EMBL" id="GAA2234994.1"/>
    </source>
</evidence>
<dbReference type="EMBL" id="BAAAQY010000005">
    <property type="protein sequence ID" value="GAA2234994.1"/>
    <property type="molecule type" value="Genomic_DNA"/>
</dbReference>
<dbReference type="SUPFAM" id="SSF75304">
    <property type="entry name" value="Amidase signature (AS) enzymes"/>
    <property type="match status" value="1"/>
</dbReference>
<dbReference type="RefSeq" id="WP_259479481.1">
    <property type="nucleotide sequence ID" value="NZ_BAAAQY010000005.1"/>
</dbReference>
<organism evidence="4 5">
    <name type="scientific">Herbiconiux moechotypicola</name>
    <dbReference type="NCBI Taxonomy" id="637393"/>
    <lineage>
        <taxon>Bacteria</taxon>
        <taxon>Bacillati</taxon>
        <taxon>Actinomycetota</taxon>
        <taxon>Actinomycetes</taxon>
        <taxon>Micrococcales</taxon>
        <taxon>Microbacteriaceae</taxon>
        <taxon>Herbiconiux</taxon>
    </lineage>
</organism>
<dbReference type="Gene3D" id="3.90.1300.10">
    <property type="entry name" value="Amidase signature (AS) domain"/>
    <property type="match status" value="1"/>
</dbReference>
<dbReference type="InterPro" id="IPR000120">
    <property type="entry name" value="Amidase"/>
</dbReference>
<accession>A0ABN3DL09</accession>
<dbReference type="Proteomes" id="UP001500929">
    <property type="component" value="Unassembled WGS sequence"/>
</dbReference>
<dbReference type="Pfam" id="PF01425">
    <property type="entry name" value="Amidase"/>
    <property type="match status" value="1"/>
</dbReference>
<comment type="similarity">
    <text evidence="1">Belongs to the amidase family.</text>
</comment>